<name>A0A7T6AR65_9BACT</name>
<protein>
    <submittedName>
        <fullName evidence="7">ABC transporter substrate-binding protein</fullName>
    </submittedName>
</protein>
<dbReference type="InterPro" id="IPR000709">
    <property type="entry name" value="Leu_Ile_Val-bd"/>
</dbReference>
<accession>A0A7T6AR65</accession>
<dbReference type="RefSeq" id="WP_199262682.1">
    <property type="nucleotide sequence ID" value="NZ_CP054140.1"/>
</dbReference>
<dbReference type="Gene3D" id="3.40.50.2300">
    <property type="match status" value="2"/>
</dbReference>
<keyword evidence="2" id="KW-0813">Transport</keyword>
<dbReference type="KEGG" id="dog:HP555_11635"/>
<keyword evidence="4" id="KW-0029">Amino-acid transport</keyword>
<proteinExistence type="inferred from homology"/>
<gene>
    <name evidence="7" type="ORF">HP555_11635</name>
</gene>
<dbReference type="EMBL" id="CP054140">
    <property type="protein sequence ID" value="QQG66471.1"/>
    <property type="molecule type" value="Genomic_DNA"/>
</dbReference>
<evidence type="ECO:0000256" key="5">
    <source>
        <dbReference type="SAM" id="SignalP"/>
    </source>
</evidence>
<reference evidence="7 8" key="1">
    <citation type="submission" date="2020-05" db="EMBL/GenBank/DDBJ databases">
        <title>Complete genome of Desulfobulbus oligotrophicus.</title>
        <authorList>
            <person name="Podar M."/>
        </authorList>
    </citation>
    <scope>NUCLEOTIDE SEQUENCE [LARGE SCALE GENOMIC DNA]</scope>
    <source>
        <strain evidence="7 8">Prop6</strain>
    </source>
</reference>
<dbReference type="InterPro" id="IPR051010">
    <property type="entry name" value="BCAA_transport"/>
</dbReference>
<evidence type="ECO:0000313" key="7">
    <source>
        <dbReference type="EMBL" id="QQG66471.1"/>
    </source>
</evidence>
<organism evidence="7 8">
    <name type="scientific">Desulfobulbus oligotrophicus</name>
    <dbReference type="NCBI Taxonomy" id="1909699"/>
    <lineage>
        <taxon>Bacteria</taxon>
        <taxon>Pseudomonadati</taxon>
        <taxon>Thermodesulfobacteriota</taxon>
        <taxon>Desulfobulbia</taxon>
        <taxon>Desulfobulbales</taxon>
        <taxon>Desulfobulbaceae</taxon>
        <taxon>Desulfobulbus</taxon>
    </lineage>
</organism>
<evidence type="ECO:0000256" key="1">
    <source>
        <dbReference type="ARBA" id="ARBA00010062"/>
    </source>
</evidence>
<comment type="similarity">
    <text evidence="1">Belongs to the leucine-binding protein family.</text>
</comment>
<dbReference type="InterPro" id="IPR028081">
    <property type="entry name" value="Leu-bd"/>
</dbReference>
<evidence type="ECO:0000259" key="6">
    <source>
        <dbReference type="Pfam" id="PF13458"/>
    </source>
</evidence>
<feature type="chain" id="PRO_5032343924" evidence="5">
    <location>
        <begin position="31"/>
        <end position="386"/>
    </location>
</feature>
<evidence type="ECO:0000256" key="2">
    <source>
        <dbReference type="ARBA" id="ARBA00022448"/>
    </source>
</evidence>
<evidence type="ECO:0000256" key="4">
    <source>
        <dbReference type="ARBA" id="ARBA00022970"/>
    </source>
</evidence>
<dbReference type="PANTHER" id="PTHR30483">
    <property type="entry name" value="LEUCINE-SPECIFIC-BINDING PROTEIN"/>
    <property type="match status" value="1"/>
</dbReference>
<dbReference type="GO" id="GO:0006865">
    <property type="term" value="P:amino acid transport"/>
    <property type="evidence" value="ECO:0007669"/>
    <property type="project" value="UniProtKB-KW"/>
</dbReference>
<dbReference type="Proteomes" id="UP000596092">
    <property type="component" value="Chromosome"/>
</dbReference>
<evidence type="ECO:0000256" key="3">
    <source>
        <dbReference type="ARBA" id="ARBA00022729"/>
    </source>
</evidence>
<dbReference type="PANTHER" id="PTHR30483:SF38">
    <property type="entry name" value="BLR7848 PROTEIN"/>
    <property type="match status" value="1"/>
</dbReference>
<dbReference type="InterPro" id="IPR028082">
    <property type="entry name" value="Peripla_BP_I"/>
</dbReference>
<keyword evidence="3 5" id="KW-0732">Signal</keyword>
<dbReference type="PRINTS" id="PR00337">
    <property type="entry name" value="LEUILEVALBP"/>
</dbReference>
<feature type="signal peptide" evidence="5">
    <location>
        <begin position="1"/>
        <end position="30"/>
    </location>
</feature>
<sequence length="386" mass="41287">MKKEKSRFVTLCTICLPILVLSMFTATARAAAVKIGAILAETGPAAFLGGPEVRSLRMLVDEINAKGGIQGKTIELIVKDSASSPEKAVSFTRQLIEEEKVFAIIGPSTSGESLAIKKIAENGKTILISCSAADLIVNPVTPHVFKTAPSDSYAAQQVFKTMQERGIRKIVVLAANDGFGKAGKEQLTRHAPEFGITIAAEEVYDKNATDLSAIVAKLKAIKDVQAVINWSIVPAQSILAKNVRQAGWDVPIYQSHGFANIKYAEAAGAAAEGIIFPASRILIADFLPDGPQKEFLLKYKNSYETRFKEKVSTFGGHTYDALTILVKAIEAGGEDREKVRAAIENITGLIGTAGTFNFSATDHGGLGIDAYAMLTVKNGIFVPLED</sequence>
<dbReference type="Pfam" id="PF13458">
    <property type="entry name" value="Peripla_BP_6"/>
    <property type="match status" value="1"/>
</dbReference>
<dbReference type="AlphaFoldDB" id="A0A7T6AR65"/>
<feature type="domain" description="Leucine-binding protein" evidence="6">
    <location>
        <begin position="33"/>
        <end position="377"/>
    </location>
</feature>
<evidence type="ECO:0000313" key="8">
    <source>
        <dbReference type="Proteomes" id="UP000596092"/>
    </source>
</evidence>
<dbReference type="CDD" id="cd06333">
    <property type="entry name" value="PBP1_ABC_RPA1789-like"/>
    <property type="match status" value="1"/>
</dbReference>
<dbReference type="SUPFAM" id="SSF53822">
    <property type="entry name" value="Periplasmic binding protein-like I"/>
    <property type="match status" value="1"/>
</dbReference>
<keyword evidence="8" id="KW-1185">Reference proteome</keyword>